<comment type="caution">
    <text evidence="11">The sequence shown here is derived from an EMBL/GenBank/DDBJ whole genome shotgun (WGS) entry which is preliminary data.</text>
</comment>
<evidence type="ECO:0000256" key="7">
    <source>
        <dbReference type="ARBA" id="ARBA00022833"/>
    </source>
</evidence>
<dbReference type="Pfam" id="PF12906">
    <property type="entry name" value="RINGv"/>
    <property type="match status" value="1"/>
</dbReference>
<evidence type="ECO:0000313" key="12">
    <source>
        <dbReference type="Proteomes" id="UP000821866"/>
    </source>
</evidence>
<accession>A0A9J6EHM9</accession>
<dbReference type="PANTHER" id="PTHR46065">
    <property type="entry name" value="E3 UBIQUITIN-PROTEIN LIGASE MARCH 2/3 FAMILY MEMBER"/>
    <property type="match status" value="1"/>
</dbReference>
<dbReference type="InterPro" id="IPR011016">
    <property type="entry name" value="Znf_RING-CH"/>
</dbReference>
<name>A0A9J6EHM9_RHIMP</name>
<evidence type="ECO:0000256" key="9">
    <source>
        <dbReference type="ARBA" id="ARBA00023136"/>
    </source>
</evidence>
<evidence type="ECO:0000256" key="6">
    <source>
        <dbReference type="ARBA" id="ARBA00022786"/>
    </source>
</evidence>
<evidence type="ECO:0000256" key="8">
    <source>
        <dbReference type="ARBA" id="ARBA00022989"/>
    </source>
</evidence>
<keyword evidence="7" id="KW-0862">Zinc</keyword>
<keyword evidence="6" id="KW-0833">Ubl conjugation pathway</keyword>
<comment type="subcellular location">
    <subcellularLocation>
        <location evidence="1">Membrane</location>
        <topology evidence="1">Multi-pass membrane protein</topology>
    </subcellularLocation>
</comment>
<reference evidence="11" key="2">
    <citation type="submission" date="2021-09" db="EMBL/GenBank/DDBJ databases">
        <authorList>
            <person name="Jia N."/>
            <person name="Wang J."/>
            <person name="Shi W."/>
            <person name="Du L."/>
            <person name="Sun Y."/>
            <person name="Zhan W."/>
            <person name="Jiang J."/>
            <person name="Wang Q."/>
            <person name="Zhang B."/>
            <person name="Ji P."/>
            <person name="Sakyi L.B."/>
            <person name="Cui X."/>
            <person name="Yuan T."/>
            <person name="Jiang B."/>
            <person name="Yang W."/>
            <person name="Lam T.T.-Y."/>
            <person name="Chang Q."/>
            <person name="Ding S."/>
            <person name="Wang X."/>
            <person name="Zhu J."/>
            <person name="Ruan X."/>
            <person name="Zhao L."/>
            <person name="Wei J."/>
            <person name="Que T."/>
            <person name="Du C."/>
            <person name="Cheng J."/>
            <person name="Dai P."/>
            <person name="Han X."/>
            <person name="Huang E."/>
            <person name="Gao Y."/>
            <person name="Liu J."/>
            <person name="Shao H."/>
            <person name="Ye R."/>
            <person name="Li L."/>
            <person name="Wei W."/>
            <person name="Wang X."/>
            <person name="Wang C."/>
            <person name="Huo Q."/>
            <person name="Li W."/>
            <person name="Guo W."/>
            <person name="Chen H."/>
            <person name="Chen S."/>
            <person name="Zhou L."/>
            <person name="Zhou L."/>
            <person name="Ni X."/>
            <person name="Tian J."/>
            <person name="Zhou Y."/>
            <person name="Sheng Y."/>
            <person name="Liu T."/>
            <person name="Pan Y."/>
            <person name="Xia L."/>
            <person name="Li J."/>
            <person name="Zhao F."/>
            <person name="Cao W."/>
        </authorList>
    </citation>
    <scope>NUCLEOTIDE SEQUENCE</scope>
    <source>
        <strain evidence="11">Rmic-2018</strain>
        <tissue evidence="11">Larvae</tissue>
    </source>
</reference>
<evidence type="ECO:0000259" key="10">
    <source>
        <dbReference type="PROSITE" id="PS51292"/>
    </source>
</evidence>
<dbReference type="EMBL" id="JABSTU010000004">
    <property type="protein sequence ID" value="KAH8033528.1"/>
    <property type="molecule type" value="Genomic_DNA"/>
</dbReference>
<dbReference type="SMART" id="SM00744">
    <property type="entry name" value="RINGv"/>
    <property type="match status" value="1"/>
</dbReference>
<keyword evidence="3" id="KW-0812">Transmembrane</keyword>
<gene>
    <name evidence="11" type="ORF">HPB51_013605</name>
</gene>
<dbReference type="SUPFAM" id="SSF57850">
    <property type="entry name" value="RING/U-box"/>
    <property type="match status" value="1"/>
</dbReference>
<reference evidence="11" key="1">
    <citation type="journal article" date="2020" name="Cell">
        <title>Large-Scale Comparative Analyses of Tick Genomes Elucidate Their Genetic Diversity and Vector Capacities.</title>
        <authorList>
            <consortium name="Tick Genome and Microbiome Consortium (TIGMIC)"/>
            <person name="Jia N."/>
            <person name="Wang J."/>
            <person name="Shi W."/>
            <person name="Du L."/>
            <person name="Sun Y."/>
            <person name="Zhan W."/>
            <person name="Jiang J.F."/>
            <person name="Wang Q."/>
            <person name="Zhang B."/>
            <person name="Ji P."/>
            <person name="Bell-Sakyi L."/>
            <person name="Cui X.M."/>
            <person name="Yuan T.T."/>
            <person name="Jiang B.G."/>
            <person name="Yang W.F."/>
            <person name="Lam T.T."/>
            <person name="Chang Q.C."/>
            <person name="Ding S.J."/>
            <person name="Wang X.J."/>
            <person name="Zhu J.G."/>
            <person name="Ruan X.D."/>
            <person name="Zhao L."/>
            <person name="Wei J.T."/>
            <person name="Ye R.Z."/>
            <person name="Que T.C."/>
            <person name="Du C.H."/>
            <person name="Zhou Y.H."/>
            <person name="Cheng J.X."/>
            <person name="Dai P.F."/>
            <person name="Guo W.B."/>
            <person name="Han X.H."/>
            <person name="Huang E.J."/>
            <person name="Li L.F."/>
            <person name="Wei W."/>
            <person name="Gao Y.C."/>
            <person name="Liu J.Z."/>
            <person name="Shao H.Z."/>
            <person name="Wang X."/>
            <person name="Wang C.C."/>
            <person name="Yang T.C."/>
            <person name="Huo Q.B."/>
            <person name="Li W."/>
            <person name="Chen H.Y."/>
            <person name="Chen S.E."/>
            <person name="Zhou L.G."/>
            <person name="Ni X.B."/>
            <person name="Tian J.H."/>
            <person name="Sheng Y."/>
            <person name="Liu T."/>
            <person name="Pan Y.S."/>
            <person name="Xia L.Y."/>
            <person name="Li J."/>
            <person name="Zhao F."/>
            <person name="Cao W.C."/>
        </authorList>
    </citation>
    <scope>NUCLEOTIDE SEQUENCE</scope>
    <source>
        <strain evidence="11">Rmic-2018</strain>
    </source>
</reference>
<dbReference type="PANTHER" id="PTHR46065:SF3">
    <property type="entry name" value="FI20425P1"/>
    <property type="match status" value="1"/>
</dbReference>
<dbReference type="Gene3D" id="3.30.40.10">
    <property type="entry name" value="Zinc/RING finger domain, C3HC4 (zinc finger)"/>
    <property type="match status" value="1"/>
</dbReference>
<dbReference type="Proteomes" id="UP000821866">
    <property type="component" value="Chromosome 2"/>
</dbReference>
<dbReference type="AlphaFoldDB" id="A0A9J6EHM9"/>
<proteinExistence type="predicted"/>
<keyword evidence="4" id="KW-0479">Metal-binding</keyword>
<keyword evidence="5" id="KW-0863">Zinc-finger</keyword>
<evidence type="ECO:0000256" key="5">
    <source>
        <dbReference type="ARBA" id="ARBA00022771"/>
    </source>
</evidence>
<keyword evidence="12" id="KW-1185">Reference proteome</keyword>
<evidence type="ECO:0000256" key="3">
    <source>
        <dbReference type="ARBA" id="ARBA00022692"/>
    </source>
</evidence>
<dbReference type="PROSITE" id="PS51292">
    <property type="entry name" value="ZF_RING_CH"/>
    <property type="match status" value="1"/>
</dbReference>
<dbReference type="GO" id="GO:0016567">
    <property type="term" value="P:protein ubiquitination"/>
    <property type="evidence" value="ECO:0007669"/>
    <property type="project" value="TreeGrafter"/>
</dbReference>
<dbReference type="GO" id="GO:0008270">
    <property type="term" value="F:zinc ion binding"/>
    <property type="evidence" value="ECO:0007669"/>
    <property type="project" value="UniProtKB-KW"/>
</dbReference>
<evidence type="ECO:0000313" key="11">
    <source>
        <dbReference type="EMBL" id="KAH8033528.1"/>
    </source>
</evidence>
<evidence type="ECO:0000256" key="1">
    <source>
        <dbReference type="ARBA" id="ARBA00004141"/>
    </source>
</evidence>
<feature type="domain" description="RING-CH-type" evidence="10">
    <location>
        <begin position="37"/>
        <end position="97"/>
    </location>
</feature>
<evidence type="ECO:0000256" key="2">
    <source>
        <dbReference type="ARBA" id="ARBA00022679"/>
    </source>
</evidence>
<dbReference type="GO" id="GO:0004842">
    <property type="term" value="F:ubiquitin-protein transferase activity"/>
    <property type="evidence" value="ECO:0007669"/>
    <property type="project" value="TreeGrafter"/>
</dbReference>
<keyword evidence="9" id="KW-0472">Membrane</keyword>
<evidence type="ECO:0000256" key="4">
    <source>
        <dbReference type="ARBA" id="ARBA00022723"/>
    </source>
</evidence>
<keyword evidence="2" id="KW-0808">Transferase</keyword>
<keyword evidence="8" id="KW-1133">Transmembrane helix</keyword>
<organism evidence="11 12">
    <name type="scientific">Rhipicephalus microplus</name>
    <name type="common">Cattle tick</name>
    <name type="synonym">Boophilus microplus</name>
    <dbReference type="NCBI Taxonomy" id="6941"/>
    <lineage>
        <taxon>Eukaryota</taxon>
        <taxon>Metazoa</taxon>
        <taxon>Ecdysozoa</taxon>
        <taxon>Arthropoda</taxon>
        <taxon>Chelicerata</taxon>
        <taxon>Arachnida</taxon>
        <taxon>Acari</taxon>
        <taxon>Parasitiformes</taxon>
        <taxon>Ixodida</taxon>
        <taxon>Ixodoidea</taxon>
        <taxon>Ixodidae</taxon>
        <taxon>Rhipicephalinae</taxon>
        <taxon>Rhipicephalus</taxon>
        <taxon>Boophilus</taxon>
    </lineage>
</organism>
<dbReference type="GO" id="GO:0016020">
    <property type="term" value="C:membrane"/>
    <property type="evidence" value="ECO:0007669"/>
    <property type="project" value="UniProtKB-SubCell"/>
</dbReference>
<sequence>MGLPVPGSISLDAMRPFESKPKLSCNPPGSSAGCLNVTTSSAPICRVCHDGNHMESFMSLCKCSGNMGLLHVSCLEHWLDTQNVDHCEVCKHRFPTMAQATGIHQFFY</sequence>
<protein>
    <recommendedName>
        <fullName evidence="10">RING-CH-type domain-containing protein</fullName>
    </recommendedName>
</protein>
<dbReference type="InterPro" id="IPR013083">
    <property type="entry name" value="Znf_RING/FYVE/PHD"/>
</dbReference>